<reference evidence="11" key="2">
    <citation type="submission" date="2021-04" db="EMBL/GenBank/DDBJ databases">
        <authorList>
            <person name="Gilroy R."/>
        </authorList>
    </citation>
    <scope>NUCLEOTIDE SEQUENCE</scope>
    <source>
        <strain evidence="11">CHK165-2605</strain>
    </source>
</reference>
<feature type="transmembrane region" description="Helical" evidence="10">
    <location>
        <begin position="47"/>
        <end position="73"/>
    </location>
</feature>
<evidence type="ECO:0000256" key="5">
    <source>
        <dbReference type="ARBA" id="ARBA00022989"/>
    </source>
</evidence>
<evidence type="ECO:0000256" key="4">
    <source>
        <dbReference type="ARBA" id="ARBA00022692"/>
    </source>
</evidence>
<comment type="similarity">
    <text evidence="10">Belongs to the PlsY family.</text>
</comment>
<keyword evidence="3 10" id="KW-0808">Transferase</keyword>
<dbReference type="EC" id="2.3.1.275" evidence="10"/>
<dbReference type="SMART" id="SM01207">
    <property type="entry name" value="G3P_acyltransf"/>
    <property type="match status" value="1"/>
</dbReference>
<keyword evidence="8 10" id="KW-0594">Phospholipid biosynthesis</keyword>
<feature type="transmembrane region" description="Helical" evidence="10">
    <location>
        <begin position="171"/>
        <end position="188"/>
    </location>
</feature>
<dbReference type="GO" id="GO:0043772">
    <property type="term" value="F:acyl-phosphate glycerol-3-phosphate acyltransferase activity"/>
    <property type="evidence" value="ECO:0007669"/>
    <property type="project" value="UniProtKB-UniRule"/>
</dbReference>
<feature type="transmembrane region" description="Helical" evidence="10">
    <location>
        <begin position="112"/>
        <end position="137"/>
    </location>
</feature>
<protein>
    <recommendedName>
        <fullName evidence="10">Glycerol-3-phosphate acyltransferase</fullName>
    </recommendedName>
    <alternativeName>
        <fullName evidence="10">Acyl-PO4 G3P acyltransferase</fullName>
    </alternativeName>
    <alternativeName>
        <fullName evidence="10">Acyl-phosphate--glycerol-3-phosphate acyltransferase</fullName>
    </alternativeName>
    <alternativeName>
        <fullName evidence="10">G3P acyltransferase</fullName>
        <shortName evidence="10">GPAT</shortName>
        <ecNumber evidence="10">2.3.1.275</ecNumber>
    </alternativeName>
    <alternativeName>
        <fullName evidence="10">Lysophosphatidic acid synthase</fullName>
        <shortName evidence="10">LPA synthase</shortName>
    </alternativeName>
</protein>
<evidence type="ECO:0000313" key="12">
    <source>
        <dbReference type="Proteomes" id="UP000823895"/>
    </source>
</evidence>
<name>A0A9D2T1E5_9FIRM</name>
<keyword evidence="1 10" id="KW-1003">Cell membrane</keyword>
<dbReference type="PANTHER" id="PTHR30309">
    <property type="entry name" value="INNER MEMBRANE PROTEIN YGIH"/>
    <property type="match status" value="1"/>
</dbReference>
<sequence length="215" mass="24204">MLRTVLFICMGYLSGSVLYALVFAKIFQKGDILEQSSDHNPGTANAFMYGGFWCGLFTLLFDVLKGFFPVYLFMRYGNAVEAGPFTVALAIAAPVIGHTFPVFYGFRGGKGIAVTFGCLAGLVPALEAFWILVFFFIGFSTVLQISPHFYRTIFSYAFSLVIMFREISNPAVVWGFFFITAVVLIRMFTSKEERKCLEVKLLGCSHTLMWDRRRT</sequence>
<feature type="transmembrane region" description="Helical" evidence="10">
    <location>
        <begin position="85"/>
        <end position="106"/>
    </location>
</feature>
<feature type="transmembrane region" description="Helical" evidence="10">
    <location>
        <begin position="149"/>
        <end position="165"/>
    </location>
</feature>
<proteinExistence type="inferred from homology"/>
<dbReference type="GO" id="GO:0008654">
    <property type="term" value="P:phospholipid biosynthetic process"/>
    <property type="evidence" value="ECO:0007669"/>
    <property type="project" value="UniProtKB-UniRule"/>
</dbReference>
<comment type="subcellular location">
    <subcellularLocation>
        <location evidence="10">Cell membrane</location>
        <topology evidence="10">Multi-pass membrane protein</topology>
    </subcellularLocation>
</comment>
<dbReference type="AlphaFoldDB" id="A0A9D2T1E5"/>
<evidence type="ECO:0000256" key="7">
    <source>
        <dbReference type="ARBA" id="ARBA00023136"/>
    </source>
</evidence>
<keyword evidence="5 10" id="KW-1133">Transmembrane helix</keyword>
<comment type="function">
    <text evidence="10">Catalyzes the transfer of an acyl group from acyl-phosphate (acyl-PO(4)) to glycerol-3-phosphate (G3P) to form lysophosphatidic acid (LPA). This enzyme utilizes acyl-phosphate as fatty acyl donor, but not acyl-CoA or acyl-ACP.</text>
</comment>
<comment type="pathway">
    <text evidence="10">Lipid metabolism; phospholipid metabolism.</text>
</comment>
<keyword evidence="9 10" id="KW-1208">Phospholipid metabolism</keyword>
<organism evidence="11 12">
    <name type="scientific">Candidatus Mediterraneibacter gallistercoris</name>
    <dbReference type="NCBI Taxonomy" id="2838671"/>
    <lineage>
        <taxon>Bacteria</taxon>
        <taxon>Bacillati</taxon>
        <taxon>Bacillota</taxon>
        <taxon>Clostridia</taxon>
        <taxon>Lachnospirales</taxon>
        <taxon>Lachnospiraceae</taxon>
        <taxon>Mediterraneibacter</taxon>
    </lineage>
</organism>
<dbReference type="GO" id="GO:0005886">
    <property type="term" value="C:plasma membrane"/>
    <property type="evidence" value="ECO:0007669"/>
    <property type="project" value="UniProtKB-SubCell"/>
</dbReference>
<dbReference type="EMBL" id="DWWI01000169">
    <property type="protein sequence ID" value="HJC43573.1"/>
    <property type="molecule type" value="Genomic_DNA"/>
</dbReference>
<evidence type="ECO:0000256" key="2">
    <source>
        <dbReference type="ARBA" id="ARBA00022516"/>
    </source>
</evidence>
<keyword evidence="7 10" id="KW-0472">Membrane</keyword>
<evidence type="ECO:0000256" key="3">
    <source>
        <dbReference type="ARBA" id="ARBA00022679"/>
    </source>
</evidence>
<comment type="subunit">
    <text evidence="10">Probably interacts with PlsX.</text>
</comment>
<evidence type="ECO:0000256" key="9">
    <source>
        <dbReference type="ARBA" id="ARBA00023264"/>
    </source>
</evidence>
<dbReference type="Proteomes" id="UP000823895">
    <property type="component" value="Unassembled WGS sequence"/>
</dbReference>
<gene>
    <name evidence="10" type="primary">plsY</name>
    <name evidence="11" type="ORF">H9756_07840</name>
</gene>
<evidence type="ECO:0000256" key="1">
    <source>
        <dbReference type="ARBA" id="ARBA00022475"/>
    </source>
</evidence>
<keyword evidence="6 10" id="KW-0443">Lipid metabolism</keyword>
<evidence type="ECO:0000256" key="10">
    <source>
        <dbReference type="HAMAP-Rule" id="MF_01043"/>
    </source>
</evidence>
<keyword evidence="2 10" id="KW-0444">Lipid biosynthesis</keyword>
<dbReference type="PANTHER" id="PTHR30309:SF1">
    <property type="entry name" value="GLYCEROL-3-PHOSPHATE ACYLTRANSFERASE 1"/>
    <property type="match status" value="1"/>
</dbReference>
<dbReference type="InterPro" id="IPR003811">
    <property type="entry name" value="G3P_acylTferase_PlsY"/>
</dbReference>
<keyword evidence="11" id="KW-0012">Acyltransferase</keyword>
<comment type="caution">
    <text evidence="11">The sequence shown here is derived from an EMBL/GenBank/DDBJ whole genome shotgun (WGS) entry which is preliminary data.</text>
</comment>
<evidence type="ECO:0000256" key="8">
    <source>
        <dbReference type="ARBA" id="ARBA00023209"/>
    </source>
</evidence>
<evidence type="ECO:0000313" key="11">
    <source>
        <dbReference type="EMBL" id="HJC43573.1"/>
    </source>
</evidence>
<comment type="catalytic activity">
    <reaction evidence="10">
        <text>an acyl phosphate + sn-glycerol 3-phosphate = a 1-acyl-sn-glycero-3-phosphate + phosphate</text>
        <dbReference type="Rhea" id="RHEA:34075"/>
        <dbReference type="ChEBI" id="CHEBI:43474"/>
        <dbReference type="ChEBI" id="CHEBI:57597"/>
        <dbReference type="ChEBI" id="CHEBI:57970"/>
        <dbReference type="ChEBI" id="CHEBI:59918"/>
        <dbReference type="EC" id="2.3.1.275"/>
    </reaction>
</comment>
<evidence type="ECO:0000256" key="6">
    <source>
        <dbReference type="ARBA" id="ARBA00023098"/>
    </source>
</evidence>
<dbReference type="Pfam" id="PF02660">
    <property type="entry name" value="G3P_acyltransf"/>
    <property type="match status" value="1"/>
</dbReference>
<reference evidence="11" key="1">
    <citation type="journal article" date="2021" name="PeerJ">
        <title>Extensive microbial diversity within the chicken gut microbiome revealed by metagenomics and culture.</title>
        <authorList>
            <person name="Gilroy R."/>
            <person name="Ravi A."/>
            <person name="Getino M."/>
            <person name="Pursley I."/>
            <person name="Horton D.L."/>
            <person name="Alikhan N.F."/>
            <person name="Baker D."/>
            <person name="Gharbi K."/>
            <person name="Hall N."/>
            <person name="Watson M."/>
            <person name="Adriaenssens E.M."/>
            <person name="Foster-Nyarko E."/>
            <person name="Jarju S."/>
            <person name="Secka A."/>
            <person name="Antonio M."/>
            <person name="Oren A."/>
            <person name="Chaudhuri R.R."/>
            <person name="La Ragione R."/>
            <person name="Hildebrand F."/>
            <person name="Pallen M.J."/>
        </authorList>
    </citation>
    <scope>NUCLEOTIDE SEQUENCE</scope>
    <source>
        <strain evidence="11">CHK165-2605</strain>
    </source>
</reference>
<dbReference type="HAMAP" id="MF_01043">
    <property type="entry name" value="PlsY"/>
    <property type="match status" value="1"/>
</dbReference>
<feature type="transmembrane region" description="Helical" evidence="10">
    <location>
        <begin position="5"/>
        <end position="27"/>
    </location>
</feature>
<keyword evidence="4 10" id="KW-0812">Transmembrane</keyword>
<accession>A0A9D2T1E5</accession>